<proteinExistence type="predicted"/>
<accession>A0A410DN89</accession>
<evidence type="ECO:0000313" key="2">
    <source>
        <dbReference type="EMBL" id="QAA30519.1"/>
    </source>
</evidence>
<dbReference type="OrthoDB" id="2882585at2"/>
<dbReference type="Proteomes" id="UP000286268">
    <property type="component" value="Chromosome"/>
</dbReference>
<reference evidence="2 3" key="1">
    <citation type="submission" date="2018-01" db="EMBL/GenBank/DDBJ databases">
        <title>Genome Sequencing and Assembly of Anaerobacter polyendosporus strain CT4.</title>
        <authorList>
            <person name="Tachaapaikoon C."/>
            <person name="Sutheeworapong S."/>
            <person name="Jenjaroenpun P."/>
            <person name="Wongsurawat T."/>
            <person name="Nookeaw I."/>
            <person name="Cheawchanlertfa P."/>
            <person name="Kosugi A."/>
            <person name="Cheevadhanarak S."/>
            <person name="Ratanakhanokchai K."/>
        </authorList>
    </citation>
    <scope>NUCLEOTIDE SEQUENCE [LARGE SCALE GENOMIC DNA]</scope>
    <source>
        <strain evidence="2 3">CT4</strain>
    </source>
</reference>
<keyword evidence="3" id="KW-1185">Reference proteome</keyword>
<dbReference type="KEGG" id="cmah:C1I91_01920"/>
<dbReference type="InterPro" id="IPR028102">
    <property type="entry name" value="DUF4652"/>
</dbReference>
<feature type="chain" id="PRO_5039652684" evidence="1">
    <location>
        <begin position="21"/>
        <end position="203"/>
    </location>
</feature>
<dbReference type="EMBL" id="CP025746">
    <property type="protein sequence ID" value="QAA30519.1"/>
    <property type="molecule type" value="Genomic_DNA"/>
</dbReference>
<organism evidence="2 3">
    <name type="scientific">Clostridium manihotivorum</name>
    <dbReference type="NCBI Taxonomy" id="2320868"/>
    <lineage>
        <taxon>Bacteria</taxon>
        <taxon>Bacillati</taxon>
        <taxon>Bacillota</taxon>
        <taxon>Clostridia</taxon>
        <taxon>Eubacteriales</taxon>
        <taxon>Clostridiaceae</taxon>
        <taxon>Clostridium</taxon>
    </lineage>
</organism>
<keyword evidence="1" id="KW-0732">Signal</keyword>
<gene>
    <name evidence="2" type="ORF">C1I91_01920</name>
</gene>
<dbReference type="Gene3D" id="2.40.128.660">
    <property type="entry name" value="Uncharacterised protein PF15525, DUF4652"/>
    <property type="match status" value="1"/>
</dbReference>
<dbReference type="RefSeq" id="WP_128210969.1">
    <property type="nucleotide sequence ID" value="NZ_CP025746.1"/>
</dbReference>
<evidence type="ECO:0000256" key="1">
    <source>
        <dbReference type="SAM" id="SignalP"/>
    </source>
</evidence>
<dbReference type="Pfam" id="PF15525">
    <property type="entry name" value="DUF4652"/>
    <property type="match status" value="1"/>
</dbReference>
<feature type="signal peptide" evidence="1">
    <location>
        <begin position="1"/>
        <end position="20"/>
    </location>
</feature>
<sequence length="203" mass="22522">MKKFLIKALVICCLLPITNAGVSAKAQEIRLNTSNSVTVNSQTYFEEINPENSIKSDWRTPLKKVGNTNYEASIVGKGEYADEEGPATVLVRDTLTNKYKEFKFIDRNNLEHPQVSALKVVDGKANTLFVIVGNAYGMGFQGNSIYSLNVQDGTSKMVTQTTGAAIAVIKDAKLINDNLLKAEVWIFDDQMINHIVDYNYYAV</sequence>
<evidence type="ECO:0000313" key="3">
    <source>
        <dbReference type="Proteomes" id="UP000286268"/>
    </source>
</evidence>
<name>A0A410DN89_9CLOT</name>
<dbReference type="AlphaFoldDB" id="A0A410DN89"/>
<protein>
    <submittedName>
        <fullName evidence="2">Uncharacterized protein</fullName>
    </submittedName>
</protein>